<accession>A0AAW6FFW9</accession>
<dbReference type="EMBL" id="JAQMRD010000005">
    <property type="protein sequence ID" value="MDB9222451.1"/>
    <property type="molecule type" value="Genomic_DNA"/>
</dbReference>
<evidence type="ECO:0000313" key="1">
    <source>
        <dbReference type="EMBL" id="MDB9222451.1"/>
    </source>
</evidence>
<sequence>MTTKKYAYYIEKQTRALNKLKHLMLEPIFDEFIIHLNGKKIGVLYQNRCYLLLTDKAKELLPNAPICRPYKNLQGEKDFILIENTDDGGLLSKLFNETYNELYSWQDLMCDFSYIFTVNRLYMEHIERLYDEFVVLLSICWNNGFLKNRPVDTRGRIIKLEYCRSDLTPDGEKFFMPFVTKFFSYTDRTTKTPSEKLITKWLNEVKNKN</sequence>
<dbReference type="Proteomes" id="UP001212263">
    <property type="component" value="Unassembled WGS sequence"/>
</dbReference>
<proteinExistence type="predicted"/>
<gene>
    <name evidence="1" type="ORF">PN645_05445</name>
</gene>
<dbReference type="AlphaFoldDB" id="A0AAW6FFW9"/>
<reference evidence="1" key="1">
    <citation type="submission" date="2023-01" db="EMBL/GenBank/DDBJ databases">
        <title>Human gut microbiome strain richness.</title>
        <authorList>
            <person name="Chen-Liaw A."/>
        </authorList>
    </citation>
    <scope>NUCLEOTIDE SEQUENCE</scope>
    <source>
        <strain evidence="1">RTP21484st1_B7_RTP21484_190118</strain>
    </source>
</reference>
<dbReference type="RefSeq" id="WP_234100956.1">
    <property type="nucleotide sequence ID" value="NZ_JAQMRB010000020.1"/>
</dbReference>
<evidence type="ECO:0000313" key="2">
    <source>
        <dbReference type="Proteomes" id="UP001212263"/>
    </source>
</evidence>
<protein>
    <submittedName>
        <fullName evidence="1">Uncharacterized protein</fullName>
    </submittedName>
</protein>
<name>A0AAW6FFW9_9BACT</name>
<organism evidence="1 2">
    <name type="scientific">Odoribacter splanchnicus</name>
    <dbReference type="NCBI Taxonomy" id="28118"/>
    <lineage>
        <taxon>Bacteria</taxon>
        <taxon>Pseudomonadati</taxon>
        <taxon>Bacteroidota</taxon>
        <taxon>Bacteroidia</taxon>
        <taxon>Bacteroidales</taxon>
        <taxon>Odoribacteraceae</taxon>
        <taxon>Odoribacter</taxon>
    </lineage>
</organism>
<comment type="caution">
    <text evidence="1">The sequence shown here is derived from an EMBL/GenBank/DDBJ whole genome shotgun (WGS) entry which is preliminary data.</text>
</comment>